<reference evidence="1 2" key="1">
    <citation type="submission" date="2011-02" db="EMBL/GenBank/DDBJ databases">
        <authorList>
            <person name="Nelson K.E."/>
            <person name="Sutton G."/>
            <person name="Torralba M."/>
            <person name="Durkin S."/>
            <person name="Harkins D."/>
            <person name="Montgomery R."/>
            <person name="Ziemer C."/>
            <person name="Klaassens E."/>
            <person name="Ocuiv P."/>
            <person name="Morrison M."/>
        </authorList>
    </citation>
    <scope>NUCLEOTIDE SEQUENCE [LARGE SCALE GENOMIC DNA]</scope>
    <source>
        <strain evidence="1 2">8</strain>
    </source>
</reference>
<keyword evidence="2" id="KW-1185">Reference proteome</keyword>
<accession>E9SCA1</accession>
<evidence type="ECO:0000313" key="1">
    <source>
        <dbReference type="EMBL" id="EGC03101.1"/>
    </source>
</evidence>
<comment type="caution">
    <text evidence="1">The sequence shown here is derived from an EMBL/GenBank/DDBJ whole genome shotgun (WGS) entry which is preliminary data.</text>
</comment>
<dbReference type="Proteomes" id="UP000004259">
    <property type="component" value="Unassembled WGS sequence"/>
</dbReference>
<dbReference type="RefSeq" id="WP_002849558.1">
    <property type="nucleotide sequence ID" value="NZ_ADKM02000076.1"/>
</dbReference>
<name>E9SCA1_RUMAL</name>
<gene>
    <name evidence="1" type="ORF">CUS_4487</name>
</gene>
<sequence length="120" mass="14388">MFIYRNGEGIKLTNKEIADIASYYHEEDISEAIREELIEKLSSYLEEYYKKKTCIEKSNLDDLYDVIYDVVADRVNNNDEIVSNYIKKNDNEEEKYFSDICEDDDYSIREEIERTMMISF</sequence>
<organism evidence="1 2">
    <name type="scientific">Ruminococcus albus 8</name>
    <dbReference type="NCBI Taxonomy" id="246199"/>
    <lineage>
        <taxon>Bacteria</taxon>
        <taxon>Bacillati</taxon>
        <taxon>Bacillota</taxon>
        <taxon>Clostridia</taxon>
        <taxon>Eubacteriales</taxon>
        <taxon>Oscillospiraceae</taxon>
        <taxon>Ruminococcus</taxon>
    </lineage>
</organism>
<evidence type="ECO:0000313" key="2">
    <source>
        <dbReference type="Proteomes" id="UP000004259"/>
    </source>
</evidence>
<dbReference type="STRING" id="246199.CUS_4487"/>
<protein>
    <submittedName>
        <fullName evidence="1">Uncharacterized protein</fullName>
    </submittedName>
</protein>
<dbReference type="EMBL" id="ADKM02000076">
    <property type="protein sequence ID" value="EGC03101.1"/>
    <property type="molecule type" value="Genomic_DNA"/>
</dbReference>
<proteinExistence type="predicted"/>
<dbReference type="AlphaFoldDB" id="E9SCA1"/>